<dbReference type="InterPro" id="IPR040400">
    <property type="entry name" value="BAG5/6/7/8"/>
</dbReference>
<keyword evidence="2" id="KW-0143">Chaperone</keyword>
<feature type="compositionally biased region" description="Polar residues" evidence="4">
    <location>
        <begin position="306"/>
        <end position="320"/>
    </location>
</feature>
<protein>
    <recommendedName>
        <fullName evidence="5">BAG domain-containing protein</fullName>
    </recommendedName>
</protein>
<evidence type="ECO:0000256" key="4">
    <source>
        <dbReference type="SAM" id="MobiDB-lite"/>
    </source>
</evidence>
<dbReference type="Proteomes" id="UP001642487">
    <property type="component" value="Chromosome 6"/>
</dbReference>
<dbReference type="InterPro" id="IPR036533">
    <property type="entry name" value="BAG_dom_sf"/>
</dbReference>
<dbReference type="PANTHER" id="PTHR33322:SF4">
    <property type="entry name" value="BAG DOMAIN CONTAINING PROTEIN, EXPRESSED"/>
    <property type="match status" value="1"/>
</dbReference>
<feature type="compositionally biased region" description="Basic and acidic residues" evidence="4">
    <location>
        <begin position="346"/>
        <end position="359"/>
    </location>
</feature>
<sequence length="429" mass="48299">MESPFFRNHWNYHPQRPRYAPSMMEIPVHRRTVPVAPKVVSIPVRFVESKNCRFDSATIIQKVFRGFLVRKSVKKVVAIEREVNEIERRLGNEETVDLIRKDVKERVKFGEMLMNLLFRLDSVKGVDSGIRNFRKAVIKKAIALQEKVDSIAAADEATDVIDETLEATTVKCDSEAVDRSSERTPELKDIIIPEHEHESFAADIVNSEPADDCDDDKTEVESDDGHSERENVDGVALEPSSIEKEGAILEESTACSMESNADPGVPQVSEQGKNLPGKDEVAVEVDNDMGYTEPEAAEECGAMSEAESQTDSSNNPTNSGDGVAEFGAVDEREGSGNEEDAVKEEEDSRMKAREEDGQSKELLERMMMDNKRMMEMMAQLFENNEMQSQLLCSLSHRVERLEKALVYDMLRKKKKRNAIDCTEKCPKTK</sequence>
<dbReference type="SMART" id="SM00264">
    <property type="entry name" value="BAG"/>
    <property type="match status" value="1"/>
</dbReference>
<keyword evidence="1" id="KW-0112">Calmodulin-binding</keyword>
<dbReference type="SUPFAM" id="SSF63491">
    <property type="entry name" value="BAG domain"/>
    <property type="match status" value="1"/>
</dbReference>
<keyword evidence="3" id="KW-0175">Coiled coil</keyword>
<feature type="region of interest" description="Disordered" evidence="4">
    <location>
        <begin position="295"/>
        <end position="359"/>
    </location>
</feature>
<evidence type="ECO:0000313" key="7">
    <source>
        <dbReference type="Proteomes" id="UP001642487"/>
    </source>
</evidence>
<feature type="compositionally biased region" description="Basic and acidic residues" evidence="4">
    <location>
        <begin position="219"/>
        <end position="232"/>
    </location>
</feature>
<keyword evidence="7" id="KW-1185">Reference proteome</keyword>
<feature type="compositionally biased region" description="Acidic residues" evidence="4">
    <location>
        <begin position="209"/>
        <end position="218"/>
    </location>
</feature>
<dbReference type="Pfam" id="PF02179">
    <property type="entry name" value="BAG"/>
    <property type="match status" value="1"/>
</dbReference>
<reference evidence="6 7" key="1">
    <citation type="submission" date="2024-03" db="EMBL/GenBank/DDBJ databases">
        <authorList>
            <person name="Gkanogiannis A."/>
            <person name="Becerra Lopez-Lavalle L."/>
        </authorList>
    </citation>
    <scope>NUCLEOTIDE SEQUENCE [LARGE SCALE GENOMIC DNA]</scope>
</reference>
<evidence type="ECO:0000256" key="1">
    <source>
        <dbReference type="ARBA" id="ARBA00022860"/>
    </source>
</evidence>
<dbReference type="PROSITE" id="PS51035">
    <property type="entry name" value="BAG"/>
    <property type="match status" value="1"/>
</dbReference>
<dbReference type="PROSITE" id="PS50096">
    <property type="entry name" value="IQ"/>
    <property type="match status" value="1"/>
</dbReference>
<dbReference type="InterPro" id="IPR003103">
    <property type="entry name" value="BAG_domain"/>
</dbReference>
<feature type="region of interest" description="Disordered" evidence="4">
    <location>
        <begin position="207"/>
        <end position="242"/>
    </location>
</feature>
<organism evidence="6 7">
    <name type="scientific">Citrullus colocynthis</name>
    <name type="common">colocynth</name>
    <dbReference type="NCBI Taxonomy" id="252529"/>
    <lineage>
        <taxon>Eukaryota</taxon>
        <taxon>Viridiplantae</taxon>
        <taxon>Streptophyta</taxon>
        <taxon>Embryophyta</taxon>
        <taxon>Tracheophyta</taxon>
        <taxon>Spermatophyta</taxon>
        <taxon>Magnoliopsida</taxon>
        <taxon>eudicotyledons</taxon>
        <taxon>Gunneridae</taxon>
        <taxon>Pentapetalae</taxon>
        <taxon>rosids</taxon>
        <taxon>fabids</taxon>
        <taxon>Cucurbitales</taxon>
        <taxon>Cucurbitaceae</taxon>
        <taxon>Benincaseae</taxon>
        <taxon>Citrullus</taxon>
    </lineage>
</organism>
<evidence type="ECO:0000256" key="2">
    <source>
        <dbReference type="ARBA" id="ARBA00023186"/>
    </source>
</evidence>
<evidence type="ECO:0000256" key="3">
    <source>
        <dbReference type="SAM" id="Coils"/>
    </source>
</evidence>
<accession>A0ABP0Z0M0</accession>
<dbReference type="Pfam" id="PF00612">
    <property type="entry name" value="IQ"/>
    <property type="match status" value="1"/>
</dbReference>
<evidence type="ECO:0000313" key="6">
    <source>
        <dbReference type="EMBL" id="CAK9324861.1"/>
    </source>
</evidence>
<evidence type="ECO:0000259" key="5">
    <source>
        <dbReference type="PROSITE" id="PS51035"/>
    </source>
</evidence>
<feature type="compositionally biased region" description="Acidic residues" evidence="4">
    <location>
        <begin position="336"/>
        <end position="345"/>
    </location>
</feature>
<dbReference type="EMBL" id="OZ021740">
    <property type="protein sequence ID" value="CAK9324861.1"/>
    <property type="molecule type" value="Genomic_DNA"/>
</dbReference>
<feature type="region of interest" description="Disordered" evidence="4">
    <location>
        <begin position="255"/>
        <end position="278"/>
    </location>
</feature>
<feature type="domain" description="BAG" evidence="5">
    <location>
        <begin position="75"/>
        <end position="152"/>
    </location>
</feature>
<dbReference type="PANTHER" id="PTHR33322">
    <property type="entry name" value="BAG DOMAIN CONTAINING PROTEIN, EXPRESSED"/>
    <property type="match status" value="1"/>
</dbReference>
<name>A0ABP0Z0M0_9ROSI</name>
<feature type="coiled-coil region" evidence="3">
    <location>
        <begin position="69"/>
        <end position="96"/>
    </location>
</feature>
<dbReference type="InterPro" id="IPR000048">
    <property type="entry name" value="IQ_motif_EF-hand-BS"/>
</dbReference>
<dbReference type="Gene3D" id="1.20.58.120">
    <property type="entry name" value="BAG domain"/>
    <property type="match status" value="1"/>
</dbReference>
<proteinExistence type="predicted"/>
<gene>
    <name evidence="6" type="ORF">CITCOLO1_LOCUS17109</name>
</gene>
<dbReference type="CDD" id="cd23767">
    <property type="entry name" value="IQCD"/>
    <property type="match status" value="1"/>
</dbReference>